<sequence>MKSNELNEIKPFADSESAEFRYKLKKGTIISLYIIKSYLKNKNKSNPSMMKWLLIAALIVAVIVSGCTENNSIYSVDQVYQSPDSLKNKKGEWNTVTIQGIAGTDPIYEAGNSNSYYYLAPESKNYPAYEIIYVSTINGVPDPGNRVTVKGKIEKTVEAGKIRIIIFIPKNE</sequence>
<dbReference type="AlphaFoldDB" id="A0A0P8AAW5"/>
<dbReference type="EMBL" id="LKCM01000128">
    <property type="protein sequence ID" value="KPQ43759.1"/>
    <property type="molecule type" value="Genomic_DNA"/>
</dbReference>
<reference evidence="1 2" key="1">
    <citation type="submission" date="2015-09" db="EMBL/GenBank/DDBJ databases">
        <title>A metagenomics-based metabolic model of nitrate-dependent anaerobic oxidation of methane by Methanoperedens-like archaea.</title>
        <authorList>
            <person name="Arshad A."/>
            <person name="Speth D.R."/>
            <person name="De Graaf R.M."/>
            <person name="Op Den Camp H.J."/>
            <person name="Jetten M.S."/>
            <person name="Welte C.U."/>
        </authorList>
    </citation>
    <scope>NUCLEOTIDE SEQUENCE [LARGE SCALE GENOMIC DNA]</scope>
</reference>
<gene>
    <name evidence="1" type="ORF">MPEBLZ_01633</name>
</gene>
<comment type="caution">
    <text evidence="1">The sequence shown here is derived from an EMBL/GenBank/DDBJ whole genome shotgun (WGS) entry which is preliminary data.</text>
</comment>
<evidence type="ECO:0000313" key="1">
    <source>
        <dbReference type="EMBL" id="KPQ43759.1"/>
    </source>
</evidence>
<proteinExistence type="predicted"/>
<accession>A0A0P8AAW5</accession>
<organism evidence="1 2">
    <name type="scientific">Candidatus Methanoperedens nitratireducens</name>
    <dbReference type="NCBI Taxonomy" id="1392998"/>
    <lineage>
        <taxon>Archaea</taxon>
        <taxon>Methanobacteriati</taxon>
        <taxon>Methanobacteriota</taxon>
        <taxon>Stenosarchaea group</taxon>
        <taxon>Methanomicrobia</taxon>
        <taxon>Methanosarcinales</taxon>
        <taxon>ANME-2 cluster</taxon>
        <taxon>Candidatus Methanoperedentaceae</taxon>
        <taxon>Candidatus Methanoperedens</taxon>
    </lineage>
</organism>
<evidence type="ECO:0000313" key="2">
    <source>
        <dbReference type="Proteomes" id="UP000050360"/>
    </source>
</evidence>
<dbReference type="Proteomes" id="UP000050360">
    <property type="component" value="Unassembled WGS sequence"/>
</dbReference>
<protein>
    <submittedName>
        <fullName evidence="1">Uncharacterized protein</fullName>
    </submittedName>
</protein>
<name>A0A0P8AAW5_9EURY</name>